<evidence type="ECO:0000313" key="5">
    <source>
        <dbReference type="Proteomes" id="UP001150924"/>
    </source>
</evidence>
<evidence type="ECO:0000259" key="3">
    <source>
        <dbReference type="PROSITE" id="PS50977"/>
    </source>
</evidence>
<organism evidence="4 5">
    <name type="scientific">Nannocystis pusilla</name>
    <dbReference type="NCBI Taxonomy" id="889268"/>
    <lineage>
        <taxon>Bacteria</taxon>
        <taxon>Pseudomonadati</taxon>
        <taxon>Myxococcota</taxon>
        <taxon>Polyangia</taxon>
        <taxon>Nannocystales</taxon>
        <taxon>Nannocystaceae</taxon>
        <taxon>Nannocystis</taxon>
    </lineage>
</organism>
<dbReference type="Proteomes" id="UP001150924">
    <property type="component" value="Unassembled WGS sequence"/>
</dbReference>
<evidence type="ECO:0000256" key="1">
    <source>
        <dbReference type="ARBA" id="ARBA00023125"/>
    </source>
</evidence>
<dbReference type="Gene3D" id="1.10.10.60">
    <property type="entry name" value="Homeodomain-like"/>
    <property type="match status" value="1"/>
</dbReference>
<dbReference type="InterPro" id="IPR001647">
    <property type="entry name" value="HTH_TetR"/>
</dbReference>
<dbReference type="InterPro" id="IPR050109">
    <property type="entry name" value="HTH-type_TetR-like_transc_reg"/>
</dbReference>
<dbReference type="Pfam" id="PF00440">
    <property type="entry name" value="TetR_N"/>
    <property type="match status" value="1"/>
</dbReference>
<reference evidence="4" key="1">
    <citation type="submission" date="2022-11" db="EMBL/GenBank/DDBJ databases">
        <title>Minimal conservation of predation-associated metabolite biosynthetic gene clusters underscores biosynthetic potential of Myxococcota including descriptions for ten novel species: Archangium lansinium sp. nov., Myxococcus landrumus sp. nov., Nannocystis bai.</title>
        <authorList>
            <person name="Ahearne A."/>
            <person name="Stevens C."/>
            <person name="Phillips K."/>
        </authorList>
    </citation>
    <scope>NUCLEOTIDE SEQUENCE</scope>
    <source>
        <strain evidence="4">Na p29</strain>
    </source>
</reference>
<evidence type="ECO:0000313" key="4">
    <source>
        <dbReference type="EMBL" id="MCY1009417.1"/>
    </source>
</evidence>
<proteinExistence type="predicted"/>
<dbReference type="EMBL" id="JAPNKE010000002">
    <property type="protein sequence ID" value="MCY1009417.1"/>
    <property type="molecule type" value="Genomic_DNA"/>
</dbReference>
<dbReference type="SUPFAM" id="SSF48498">
    <property type="entry name" value="Tetracyclin repressor-like, C-terminal domain"/>
    <property type="match status" value="1"/>
</dbReference>
<dbReference type="GO" id="GO:0000976">
    <property type="term" value="F:transcription cis-regulatory region binding"/>
    <property type="evidence" value="ECO:0007669"/>
    <property type="project" value="TreeGrafter"/>
</dbReference>
<dbReference type="InterPro" id="IPR009057">
    <property type="entry name" value="Homeodomain-like_sf"/>
</dbReference>
<dbReference type="RefSeq" id="WP_267772083.1">
    <property type="nucleotide sequence ID" value="NZ_JAPNKE010000002.1"/>
</dbReference>
<name>A0A9X3IYD2_9BACT</name>
<feature type="DNA-binding region" description="H-T-H motif" evidence="2">
    <location>
        <begin position="37"/>
        <end position="56"/>
    </location>
</feature>
<dbReference type="InterPro" id="IPR036271">
    <property type="entry name" value="Tet_transcr_reg_TetR-rel_C_sf"/>
</dbReference>
<keyword evidence="1 2" id="KW-0238">DNA-binding</keyword>
<dbReference type="AlphaFoldDB" id="A0A9X3IYD2"/>
<dbReference type="PANTHER" id="PTHR30055">
    <property type="entry name" value="HTH-TYPE TRANSCRIPTIONAL REGULATOR RUTR"/>
    <property type="match status" value="1"/>
</dbReference>
<gene>
    <name evidence="4" type="ORF">OV079_28415</name>
</gene>
<dbReference type="SUPFAM" id="SSF46689">
    <property type="entry name" value="Homeodomain-like"/>
    <property type="match status" value="1"/>
</dbReference>
<accession>A0A9X3IYD2</accession>
<dbReference type="PANTHER" id="PTHR30055:SF226">
    <property type="entry name" value="HTH-TYPE TRANSCRIPTIONAL REGULATOR PKSA"/>
    <property type="match status" value="1"/>
</dbReference>
<feature type="domain" description="HTH tetR-type" evidence="3">
    <location>
        <begin position="14"/>
        <end position="74"/>
    </location>
</feature>
<dbReference type="Gene3D" id="1.10.357.10">
    <property type="entry name" value="Tetracycline Repressor, domain 2"/>
    <property type="match status" value="1"/>
</dbReference>
<evidence type="ECO:0000256" key="2">
    <source>
        <dbReference type="PROSITE-ProRule" id="PRU00335"/>
    </source>
</evidence>
<sequence>MPRIAAPTIAAHREATWQRLREGFIRAVHEEGYGALTLAAIARHAGIARNTIYNYAPTKDALLVAVVKAEAAPIVSALVAECAAVDDPEDRLALLVRRQLAALAPGVSGISIVNALEGLLPEDVSLSLAACFAPVLEIVAGIVQQGTAAGLFRPVADVQRLVERMVGVVHAGRRAVASGAPVEVVAAETAEFLLGGLRGRVGRK</sequence>
<dbReference type="GO" id="GO:0003700">
    <property type="term" value="F:DNA-binding transcription factor activity"/>
    <property type="evidence" value="ECO:0007669"/>
    <property type="project" value="TreeGrafter"/>
</dbReference>
<dbReference type="PROSITE" id="PS50977">
    <property type="entry name" value="HTH_TETR_2"/>
    <property type="match status" value="1"/>
</dbReference>
<keyword evidence="5" id="KW-1185">Reference proteome</keyword>
<comment type="caution">
    <text evidence="4">The sequence shown here is derived from an EMBL/GenBank/DDBJ whole genome shotgun (WGS) entry which is preliminary data.</text>
</comment>
<protein>
    <submittedName>
        <fullName evidence="4">TetR/AcrR family transcriptional regulator</fullName>
    </submittedName>
</protein>